<dbReference type="EMBL" id="LT985188">
    <property type="protein sequence ID" value="SPD87707.1"/>
    <property type="molecule type" value="Genomic_DNA"/>
</dbReference>
<dbReference type="GO" id="GO:0006535">
    <property type="term" value="P:cysteine biosynthetic process from serine"/>
    <property type="evidence" value="ECO:0007669"/>
    <property type="project" value="InterPro"/>
</dbReference>
<dbReference type="SUPFAM" id="SSF53686">
    <property type="entry name" value="Tryptophan synthase beta subunit-like PLP-dependent enzymes"/>
    <property type="match status" value="1"/>
</dbReference>
<dbReference type="InterPro" id="IPR050214">
    <property type="entry name" value="Cys_Synth/Cystath_Beta-Synth"/>
</dbReference>
<keyword evidence="8" id="KW-0808">Transferase</keyword>
<reference evidence="11 12" key="1">
    <citation type="submission" date="2018-02" db="EMBL/GenBank/DDBJ databases">
        <authorList>
            <person name="Cohen D.B."/>
            <person name="Kent A.D."/>
        </authorList>
    </citation>
    <scope>NUCLEOTIDE SEQUENCE [LARGE SCALE GENOMIC DNA]</scope>
    <source>
        <strain evidence="11">1</strain>
    </source>
</reference>
<dbReference type="InterPro" id="IPR001216">
    <property type="entry name" value="P-phosphate_BS"/>
</dbReference>
<dbReference type="NCBIfam" id="TIGR03945">
    <property type="entry name" value="PLP_SbnA_fam"/>
    <property type="match status" value="1"/>
</dbReference>
<comment type="function">
    <text evidence="2">Catalyzes the synthesis of N-((2S)-2-amino-2-carboxyethyl)-L-glutamate (ACEGA) from O-phospho-L-serine and L-glutamate. Involved in the biosynthesis of L-2,3-diaminopropionic acid (L-Dap), a precursor of staphyloferrin B and antibiotics.</text>
</comment>
<dbReference type="InterPro" id="IPR001926">
    <property type="entry name" value="TrpB-like_PALP"/>
</dbReference>
<dbReference type="InterPro" id="IPR023927">
    <property type="entry name" value="SbnA"/>
</dbReference>
<gene>
    <name evidence="11" type="primary">sbnA</name>
    <name evidence="11" type="ORF">MPLG2_2677</name>
</gene>
<dbReference type="AlphaFoldDB" id="A0A2N9JJT8"/>
<evidence type="ECO:0000313" key="12">
    <source>
        <dbReference type="Proteomes" id="UP000238164"/>
    </source>
</evidence>
<dbReference type="Pfam" id="PF00291">
    <property type="entry name" value="PALP"/>
    <property type="match status" value="1"/>
</dbReference>
<dbReference type="RefSeq" id="WP_231935644.1">
    <property type="nucleotide sequence ID" value="NZ_BAAAGO010000031.1"/>
</dbReference>
<dbReference type="InterPro" id="IPR036052">
    <property type="entry name" value="TrpB-like_PALP_sf"/>
</dbReference>
<dbReference type="CDD" id="cd01561">
    <property type="entry name" value="CBS_like"/>
    <property type="match status" value="1"/>
</dbReference>
<evidence type="ECO:0000256" key="1">
    <source>
        <dbReference type="ARBA" id="ARBA00001933"/>
    </source>
</evidence>
<evidence type="ECO:0000313" key="11">
    <source>
        <dbReference type="EMBL" id="SPD87707.1"/>
    </source>
</evidence>
<organism evidence="11 12">
    <name type="scientific">Micropruina glycogenica</name>
    <dbReference type="NCBI Taxonomy" id="75385"/>
    <lineage>
        <taxon>Bacteria</taxon>
        <taxon>Bacillati</taxon>
        <taxon>Actinomycetota</taxon>
        <taxon>Actinomycetes</taxon>
        <taxon>Propionibacteriales</taxon>
        <taxon>Nocardioidaceae</taxon>
        <taxon>Micropruina</taxon>
    </lineage>
</organism>
<comment type="cofactor">
    <cofactor evidence="1">
        <name>pyridoxal 5'-phosphate</name>
        <dbReference type="ChEBI" id="CHEBI:597326"/>
    </cofactor>
</comment>
<evidence type="ECO:0000259" key="10">
    <source>
        <dbReference type="Pfam" id="PF00291"/>
    </source>
</evidence>
<evidence type="ECO:0000256" key="4">
    <source>
        <dbReference type="ARBA" id="ARBA00008519"/>
    </source>
</evidence>
<proteinExistence type="inferred from homology"/>
<evidence type="ECO:0000256" key="3">
    <source>
        <dbReference type="ARBA" id="ARBA00004924"/>
    </source>
</evidence>
<sequence length="343" mass="36129">MSQGDRRGLVGAELDEAESLVGRTPLMPLRRLPNRPDIKVWGKLESFNPGGSAKDRTALAMLRRGWADGSIGPDSTIVESSSGNLGVALARWCSRLQLPFHCVLDSRANVATVALIGALGGVVHRVERGDPATGDLLAARMARVEELLATIDGAVWLNQYANPAALEAHSQGTMREIAEALDHRVDWLFVAVSTTGTLGGCRRYVQQHGMNTRLVAVDADGSVLFGGDRCERLLTGFGAGVVSPLADGLVPDRVSRISELDTVAGCRLLARNEAIVAGASSGAVVQAFLQAAPDLAAGARVVLVLHDGGAPYLDTVYNDAWVARQLGVGAGELARRLDLNAST</sequence>
<comment type="similarity">
    <text evidence="4">Belongs to the cysteine synthase/cystathionine beta-synthase family. SbnA subfamily.</text>
</comment>
<keyword evidence="9" id="KW-0663">Pyridoxal phosphate</keyword>
<dbReference type="PROSITE" id="PS00901">
    <property type="entry name" value="CYS_SYNTHASE"/>
    <property type="match status" value="1"/>
</dbReference>
<name>A0A2N9JJT8_9ACTN</name>
<dbReference type="GO" id="GO:0016765">
    <property type="term" value="F:transferase activity, transferring alkyl or aryl (other than methyl) groups"/>
    <property type="evidence" value="ECO:0007669"/>
    <property type="project" value="UniProtKB-ARBA"/>
</dbReference>
<comment type="subunit">
    <text evidence="5">Homodimer.</text>
</comment>
<evidence type="ECO:0000256" key="6">
    <source>
        <dbReference type="ARBA" id="ARBA00012331"/>
    </source>
</evidence>
<comment type="pathway">
    <text evidence="3">Siderophore biosynthesis.</text>
</comment>
<accession>A0A2N9JJT8</accession>
<evidence type="ECO:0000256" key="5">
    <source>
        <dbReference type="ARBA" id="ARBA00011738"/>
    </source>
</evidence>
<feature type="domain" description="Tryptophan synthase beta chain-like PALP" evidence="10">
    <location>
        <begin position="20"/>
        <end position="306"/>
    </location>
</feature>
<dbReference type="KEGG" id="mgg:MPLG2_2677"/>
<evidence type="ECO:0000256" key="8">
    <source>
        <dbReference type="ARBA" id="ARBA00022679"/>
    </source>
</evidence>
<dbReference type="EC" id="2.5.1.140" evidence="6"/>
<evidence type="ECO:0000256" key="9">
    <source>
        <dbReference type="ARBA" id="ARBA00022898"/>
    </source>
</evidence>
<evidence type="ECO:0000256" key="2">
    <source>
        <dbReference type="ARBA" id="ARBA00004056"/>
    </source>
</evidence>
<dbReference type="Gene3D" id="3.40.50.1100">
    <property type="match status" value="2"/>
</dbReference>
<evidence type="ECO:0000256" key="7">
    <source>
        <dbReference type="ARBA" id="ARBA00016985"/>
    </source>
</evidence>
<dbReference type="PANTHER" id="PTHR10314">
    <property type="entry name" value="CYSTATHIONINE BETA-SYNTHASE"/>
    <property type="match status" value="1"/>
</dbReference>
<protein>
    <recommendedName>
        <fullName evidence="7">N-(2-amino-2-carboxyethyl)-L-glutamate synthase</fullName>
        <ecNumber evidence="6">2.5.1.140</ecNumber>
    </recommendedName>
</protein>
<keyword evidence="12" id="KW-1185">Reference proteome</keyword>
<dbReference type="Proteomes" id="UP000238164">
    <property type="component" value="Chromosome 1"/>
</dbReference>